<evidence type="ECO:0000259" key="2">
    <source>
        <dbReference type="PROSITE" id="PS51176"/>
    </source>
</evidence>
<accession>S7TCS6</accession>
<dbReference type="InterPro" id="IPR003099">
    <property type="entry name" value="Prephen_DH"/>
</dbReference>
<proteinExistence type="predicted"/>
<dbReference type="Pfam" id="PF02153">
    <property type="entry name" value="PDH_N"/>
    <property type="match status" value="1"/>
</dbReference>
<keyword evidence="4" id="KW-1185">Reference proteome</keyword>
<dbReference type="PANTHER" id="PTHR21363:SF0">
    <property type="entry name" value="PREPHENATE DEHYDROGENASE [NADP(+)]"/>
    <property type="match status" value="1"/>
</dbReference>
<dbReference type="InterPro" id="IPR050812">
    <property type="entry name" value="Preph/Arog_dehydrog"/>
</dbReference>
<dbReference type="InterPro" id="IPR036291">
    <property type="entry name" value="NAD(P)-bd_dom_sf"/>
</dbReference>
<dbReference type="GO" id="GO:0070403">
    <property type="term" value="F:NAD+ binding"/>
    <property type="evidence" value="ECO:0007669"/>
    <property type="project" value="InterPro"/>
</dbReference>
<name>S7TCS6_DESML</name>
<evidence type="ECO:0000313" key="3">
    <source>
        <dbReference type="EMBL" id="EPR34330.1"/>
    </source>
</evidence>
<dbReference type="Proteomes" id="UP000014977">
    <property type="component" value="Unassembled WGS sequence"/>
</dbReference>
<dbReference type="InterPro" id="IPR059064">
    <property type="entry name" value="TYRAAT2_C"/>
</dbReference>
<dbReference type="SUPFAM" id="SSF48179">
    <property type="entry name" value="6-phosphogluconate dehydrogenase C-terminal domain-like"/>
    <property type="match status" value="1"/>
</dbReference>
<evidence type="ECO:0000313" key="4">
    <source>
        <dbReference type="Proteomes" id="UP000014977"/>
    </source>
</evidence>
<dbReference type="PROSITE" id="PS51176">
    <property type="entry name" value="PDH_ADH"/>
    <property type="match status" value="1"/>
</dbReference>
<keyword evidence="1" id="KW-0560">Oxidoreductase</keyword>
<dbReference type="InterPro" id="IPR046826">
    <property type="entry name" value="PDH_N"/>
</dbReference>
<dbReference type="PANTHER" id="PTHR21363">
    <property type="entry name" value="PREPHENATE DEHYDROGENASE"/>
    <property type="match status" value="1"/>
</dbReference>
<gene>
    <name evidence="3" type="ORF">dsmv_0796</name>
</gene>
<protein>
    <submittedName>
        <fullName evidence="3">Prephenate dehydrogenase</fullName>
    </submittedName>
</protein>
<reference evidence="3 4" key="1">
    <citation type="journal article" date="2013" name="Genome Announc.">
        <title>Draft genome sequences for three mercury-methylating, sulfate-reducing bacteria.</title>
        <authorList>
            <person name="Brown S.D."/>
            <person name="Hurt R.A.Jr."/>
            <person name="Gilmour C.C."/>
            <person name="Elias D.A."/>
        </authorList>
    </citation>
    <scope>NUCLEOTIDE SEQUENCE [LARGE SCALE GENOMIC DNA]</scope>
    <source>
        <strain evidence="3 4">DSM 2059</strain>
    </source>
</reference>
<dbReference type="GO" id="GO:0008977">
    <property type="term" value="F:prephenate dehydrogenase (NAD+) activity"/>
    <property type="evidence" value="ECO:0007669"/>
    <property type="project" value="InterPro"/>
</dbReference>
<dbReference type="OrthoDB" id="9800497at2"/>
<sequence length="248" mass="27841">MIGIIGFGRFGRLMAGYLAKDYTVYVYNRSDKAEQISEIGAVPADMAQAAGQRVVILSVPISRMADFLKEIAPLVVPDAVVVDVCSVKVYPVQWMTTLLPPSVDILATHPMFGPDSAATSLLDRKIVLCKTRISDARYDKIKSYLKARGLVVIETTPEEHDRQIAMSLCLTHFIGRSLEASGTGELIIDTEGYKRLLHILEVVTHDTWQLFVDMNRYNPYAEKSRRAFMDAMKTIEERLKKDRLKTEG</sequence>
<dbReference type="eggNOG" id="COG0287">
    <property type="taxonomic scope" value="Bacteria"/>
</dbReference>
<dbReference type="AlphaFoldDB" id="S7TCS6"/>
<feature type="domain" description="Prephenate/arogenate dehydrogenase" evidence="2">
    <location>
        <begin position="1"/>
        <end position="248"/>
    </location>
</feature>
<dbReference type="SUPFAM" id="SSF51735">
    <property type="entry name" value="NAD(P)-binding Rossmann-fold domains"/>
    <property type="match status" value="1"/>
</dbReference>
<comment type="caution">
    <text evidence="3">The sequence shown here is derived from an EMBL/GenBank/DDBJ whole genome shotgun (WGS) entry which is preliminary data.</text>
</comment>
<dbReference type="EMBL" id="ATHJ01000116">
    <property type="protein sequence ID" value="EPR34330.1"/>
    <property type="molecule type" value="Genomic_DNA"/>
</dbReference>
<dbReference type="GO" id="GO:0004665">
    <property type="term" value="F:prephenate dehydrogenase (NADP+) activity"/>
    <property type="evidence" value="ECO:0007669"/>
    <property type="project" value="InterPro"/>
</dbReference>
<evidence type="ECO:0000256" key="1">
    <source>
        <dbReference type="ARBA" id="ARBA00023002"/>
    </source>
</evidence>
<dbReference type="InterPro" id="IPR008927">
    <property type="entry name" value="6-PGluconate_DH-like_C_sf"/>
</dbReference>
<organism evidence="3 4">
    <name type="scientific">Desulfococcus multivorans DSM 2059</name>
    <dbReference type="NCBI Taxonomy" id="1121405"/>
    <lineage>
        <taxon>Bacteria</taxon>
        <taxon>Pseudomonadati</taxon>
        <taxon>Thermodesulfobacteriota</taxon>
        <taxon>Desulfobacteria</taxon>
        <taxon>Desulfobacterales</taxon>
        <taxon>Desulfococcaceae</taxon>
        <taxon>Desulfococcus</taxon>
    </lineage>
</organism>
<dbReference type="GO" id="GO:0006571">
    <property type="term" value="P:tyrosine biosynthetic process"/>
    <property type="evidence" value="ECO:0007669"/>
    <property type="project" value="InterPro"/>
</dbReference>
<dbReference type="STRING" id="897.B2D07_09850"/>
<dbReference type="Gene3D" id="3.40.50.720">
    <property type="entry name" value="NAD(P)-binding Rossmann-like Domain"/>
    <property type="match status" value="1"/>
</dbReference>
<dbReference type="RefSeq" id="WP_020878150.1">
    <property type="nucleotide sequence ID" value="NZ_ATHJ01000116.1"/>
</dbReference>
<dbReference type="Pfam" id="PF26213">
    <property type="entry name" value="TYRAAT1_C"/>
    <property type="match status" value="1"/>
</dbReference>